<dbReference type="SMART" id="SM00391">
    <property type="entry name" value="MBD"/>
    <property type="match status" value="1"/>
</dbReference>
<dbReference type="PROSITE" id="PS50982">
    <property type="entry name" value="MBD"/>
    <property type="match status" value="1"/>
</dbReference>
<keyword evidence="3" id="KW-0479">Metal-binding</keyword>
<keyword evidence="9" id="KW-0238">DNA-binding</keyword>
<keyword evidence="8" id="KW-0103">Bromodomain</keyword>
<organism evidence="14 15">
    <name type="scientific">Rhinopithecus bieti</name>
    <name type="common">Black snub-nosed monkey</name>
    <name type="synonym">Pygathrix bieti</name>
    <dbReference type="NCBI Taxonomy" id="61621"/>
    <lineage>
        <taxon>Eukaryota</taxon>
        <taxon>Metazoa</taxon>
        <taxon>Chordata</taxon>
        <taxon>Craniata</taxon>
        <taxon>Vertebrata</taxon>
        <taxon>Euteleostomi</taxon>
        <taxon>Mammalia</taxon>
        <taxon>Eutheria</taxon>
        <taxon>Euarchontoglires</taxon>
        <taxon>Primates</taxon>
        <taxon>Haplorrhini</taxon>
        <taxon>Catarrhini</taxon>
        <taxon>Cercopithecidae</taxon>
        <taxon>Colobinae</taxon>
        <taxon>Rhinopithecus</taxon>
    </lineage>
</organism>
<evidence type="ECO:0000256" key="12">
    <source>
        <dbReference type="SAM" id="MobiDB-lite"/>
    </source>
</evidence>
<keyword evidence="4" id="KW-0863">Zinc-finger</keyword>
<evidence type="ECO:0000256" key="9">
    <source>
        <dbReference type="ARBA" id="ARBA00023125"/>
    </source>
</evidence>
<feature type="compositionally biased region" description="Acidic residues" evidence="12">
    <location>
        <begin position="410"/>
        <end position="434"/>
    </location>
</feature>
<dbReference type="FunFam" id="3.30.890.10:FF:000002">
    <property type="entry name" value="Bromodomain adjacent to zinc finger domain protein 2B"/>
    <property type="match status" value="1"/>
</dbReference>
<keyword evidence="5" id="KW-0862">Zinc</keyword>
<reference evidence="14 15" key="1">
    <citation type="submission" date="2016-06" db="EMBL/GenBank/DDBJ databases">
        <title>Genome of Rhinopithecus bieti.</title>
        <authorList>
            <person name="Wu"/>
            <person name="C.-I. and Zhang"/>
            <person name="Y."/>
        </authorList>
    </citation>
    <scope>NUCLEOTIDE SEQUENCE</scope>
</reference>
<accession>A0A2K6K8Y1</accession>
<evidence type="ECO:0000256" key="10">
    <source>
        <dbReference type="ARBA" id="ARBA00023163"/>
    </source>
</evidence>
<comment type="similarity">
    <text evidence="2">Belongs to the WAL family.</text>
</comment>
<feature type="region of interest" description="Disordered" evidence="12">
    <location>
        <begin position="332"/>
        <end position="447"/>
    </location>
</feature>
<dbReference type="PANTHER" id="PTHR45915">
    <property type="entry name" value="TRANSCRIPTION INTERMEDIARY FACTOR"/>
    <property type="match status" value="1"/>
</dbReference>
<feature type="region of interest" description="Disordered" evidence="12">
    <location>
        <begin position="263"/>
        <end position="294"/>
    </location>
</feature>
<evidence type="ECO:0000259" key="13">
    <source>
        <dbReference type="PROSITE" id="PS50982"/>
    </source>
</evidence>
<evidence type="ECO:0000256" key="5">
    <source>
        <dbReference type="ARBA" id="ARBA00022833"/>
    </source>
</evidence>
<keyword evidence="11" id="KW-0539">Nucleus</keyword>
<dbReference type="Pfam" id="PF01429">
    <property type="entry name" value="MBD"/>
    <property type="match status" value="1"/>
</dbReference>
<name>A0A2K6K8Y1_RHIBE</name>
<feature type="compositionally biased region" description="Low complexity" evidence="12">
    <location>
        <begin position="142"/>
        <end position="153"/>
    </location>
</feature>
<evidence type="ECO:0000313" key="14">
    <source>
        <dbReference type="Ensembl" id="ENSRBIP00000007724.1"/>
    </source>
</evidence>
<feature type="region of interest" description="Disordered" evidence="12">
    <location>
        <begin position="545"/>
        <end position="582"/>
    </location>
</feature>
<dbReference type="CDD" id="cd01397">
    <property type="entry name" value="HAT_MBD"/>
    <property type="match status" value="1"/>
</dbReference>
<comment type="subcellular location">
    <subcellularLocation>
        <location evidence="1">Nucleus</location>
    </subcellularLocation>
</comment>
<feature type="compositionally biased region" description="Polar residues" evidence="12">
    <location>
        <begin position="332"/>
        <end position="355"/>
    </location>
</feature>
<dbReference type="GO" id="GO:0003677">
    <property type="term" value="F:DNA binding"/>
    <property type="evidence" value="ECO:0007669"/>
    <property type="project" value="UniProtKB-KW"/>
</dbReference>
<feature type="compositionally biased region" description="Basic and acidic residues" evidence="12">
    <location>
        <begin position="545"/>
        <end position="567"/>
    </location>
</feature>
<dbReference type="PANTHER" id="PTHR45915:SF1">
    <property type="entry name" value="BROMODOMAIN ADJACENT TO ZINC FINGER DOMAIN PROTEIN 2B"/>
    <property type="match status" value="1"/>
</dbReference>
<feature type="compositionally biased region" description="Basic and acidic residues" evidence="12">
    <location>
        <begin position="110"/>
        <end position="128"/>
    </location>
</feature>
<dbReference type="AlphaFoldDB" id="A0A2K6K8Y1"/>
<feature type="compositionally biased region" description="Basic and acidic residues" evidence="12">
    <location>
        <begin position="396"/>
        <end position="409"/>
    </location>
</feature>
<dbReference type="Proteomes" id="UP000233180">
    <property type="component" value="Unassembled WGS sequence"/>
</dbReference>
<evidence type="ECO:0000256" key="3">
    <source>
        <dbReference type="ARBA" id="ARBA00022723"/>
    </source>
</evidence>
<feature type="compositionally biased region" description="Basic and acidic residues" evidence="12">
    <location>
        <begin position="614"/>
        <end position="639"/>
    </location>
</feature>
<reference evidence="14" key="3">
    <citation type="submission" date="2025-09" db="UniProtKB">
        <authorList>
            <consortium name="Ensembl"/>
        </authorList>
    </citation>
    <scope>IDENTIFICATION</scope>
</reference>
<evidence type="ECO:0000256" key="8">
    <source>
        <dbReference type="ARBA" id="ARBA00023117"/>
    </source>
</evidence>
<protein>
    <recommendedName>
        <fullName evidence="13">MBD domain-containing protein</fullName>
    </recommendedName>
</protein>
<dbReference type="GO" id="GO:0008270">
    <property type="term" value="F:zinc ion binding"/>
    <property type="evidence" value="ECO:0007669"/>
    <property type="project" value="UniProtKB-KW"/>
</dbReference>
<dbReference type="GO" id="GO:0005634">
    <property type="term" value="C:nucleus"/>
    <property type="evidence" value="ECO:0007669"/>
    <property type="project" value="UniProtKB-SubCell"/>
</dbReference>
<evidence type="ECO:0000256" key="1">
    <source>
        <dbReference type="ARBA" id="ARBA00004123"/>
    </source>
</evidence>
<proteinExistence type="inferred from homology"/>
<dbReference type="STRING" id="61621.ENSRBIP00000007724"/>
<keyword evidence="10" id="KW-0804">Transcription</keyword>
<sequence length="639" mass="71404">MGQTKSTSSGGGNRKCNQEQSKNQPLDARVDKIKDKKPRKKAMESSSNSDSDSGTSSDTSSEGISSSDSDDLEDEEEEDQSIEESEDDDSDSESEAQHKSNNQVLLHGISDPKADGQKATEKAQEKRIHQPLPLVSESQTHSSFQSQQKQPQVLSQQLPFIFQSSQAKEESVNKHTSVIQSTGLVSNVKPLSLVNQAKKETYMKLIVPSPDVLKAGNKNTSEESSSLTSELRSKREQYKQAFPSQLKKQESSKSLKKVIAALSNPKATSSSPAHPKQTLENNHPNPFLTNALLGNHQPNGVIQSVIQEAPLALTTKTKMQSKINENIAAASSTPFSSPVNLSTSGRRTPGNQTPVMPSASPILHSQGKEKAVSNNVNPVKTQHHSHPAKPLVEQFRGTDSDIPSSRDSEDSNEDEEEDDEEEDDEDDEDDESDDSQSGTSKRRRVTDERELRIPLEYGWQRETRIRNFGGRLQGEVAYYAPCGKKLRQYPEVIKYLSRNGIMDISRDNFSFSAKIRVGDFYEARDGPQGMQWCLLKEEDVIPRIRAMEGRRGRPPNPDRQRAREESRMRRRKGRPPNVGNAEFLDNTDAKLLRKLQAQEIARQAAQIKLLRKLQKQEQARVAKEAKKQQGERSESKKNR</sequence>
<evidence type="ECO:0000256" key="11">
    <source>
        <dbReference type="ARBA" id="ARBA00023242"/>
    </source>
</evidence>
<keyword evidence="6" id="KW-0805">Transcription regulation</keyword>
<feature type="region of interest" description="Disordered" evidence="12">
    <location>
        <begin position="212"/>
        <end position="250"/>
    </location>
</feature>
<feature type="compositionally biased region" description="Acidic residues" evidence="12">
    <location>
        <begin position="68"/>
        <end position="94"/>
    </location>
</feature>
<dbReference type="GeneTree" id="ENSGT00940000155359"/>
<feature type="compositionally biased region" description="Polar residues" evidence="12">
    <location>
        <begin position="265"/>
        <end position="288"/>
    </location>
</feature>
<evidence type="ECO:0000313" key="15">
    <source>
        <dbReference type="Proteomes" id="UP000233180"/>
    </source>
</evidence>
<feature type="compositionally biased region" description="Low complexity" evidence="12">
    <location>
        <begin position="44"/>
        <end position="67"/>
    </location>
</feature>
<evidence type="ECO:0000256" key="2">
    <source>
        <dbReference type="ARBA" id="ARBA00007444"/>
    </source>
</evidence>
<evidence type="ECO:0000256" key="7">
    <source>
        <dbReference type="ARBA" id="ARBA00023054"/>
    </source>
</evidence>
<feature type="region of interest" description="Disordered" evidence="12">
    <location>
        <begin position="611"/>
        <end position="639"/>
    </location>
</feature>
<keyword evidence="15" id="KW-1185">Reference proteome</keyword>
<dbReference type="Gene3D" id="3.30.890.10">
    <property type="entry name" value="Methyl-cpg-binding Protein 2, Chain A"/>
    <property type="match status" value="1"/>
</dbReference>
<evidence type="ECO:0000256" key="4">
    <source>
        <dbReference type="ARBA" id="ARBA00022771"/>
    </source>
</evidence>
<feature type="compositionally biased region" description="Low complexity" evidence="12">
    <location>
        <begin position="217"/>
        <end position="230"/>
    </location>
</feature>
<dbReference type="GO" id="GO:0000785">
    <property type="term" value="C:chromatin"/>
    <property type="evidence" value="ECO:0007669"/>
    <property type="project" value="TreeGrafter"/>
</dbReference>
<reference evidence="14" key="2">
    <citation type="submission" date="2025-08" db="UniProtKB">
        <authorList>
            <consortium name="Ensembl"/>
        </authorList>
    </citation>
    <scope>IDENTIFICATION</scope>
</reference>
<dbReference type="InterPro" id="IPR001739">
    <property type="entry name" value="Methyl_CpG_DNA-bd"/>
</dbReference>
<evidence type="ECO:0000256" key="6">
    <source>
        <dbReference type="ARBA" id="ARBA00023015"/>
    </source>
</evidence>
<dbReference type="Ensembl" id="ENSRBIT00000031326.1">
    <property type="protein sequence ID" value="ENSRBIP00000007724.1"/>
    <property type="gene ID" value="ENSRBIG00000027775.1"/>
</dbReference>
<dbReference type="OMA" id="QRETRIM"/>
<dbReference type="SUPFAM" id="SSF54171">
    <property type="entry name" value="DNA-binding domain"/>
    <property type="match status" value="1"/>
</dbReference>
<dbReference type="InterPro" id="IPR016177">
    <property type="entry name" value="DNA-bd_dom_sf"/>
</dbReference>
<feature type="domain" description="MBD" evidence="13">
    <location>
        <begin position="445"/>
        <end position="516"/>
    </location>
</feature>
<feature type="region of interest" description="Disordered" evidence="12">
    <location>
        <begin position="1"/>
        <end position="153"/>
    </location>
</feature>
<keyword evidence="7" id="KW-0175">Coiled coil</keyword>